<name>A0AAP2D9L2_9BACT</name>
<gene>
    <name evidence="1" type="ORF">KK078_15570</name>
</gene>
<proteinExistence type="predicted"/>
<comment type="caution">
    <text evidence="1">The sequence shown here is derived from an EMBL/GenBank/DDBJ whole genome shotgun (WGS) entry which is preliminary data.</text>
</comment>
<evidence type="ECO:0000313" key="2">
    <source>
        <dbReference type="Proteomes" id="UP001319180"/>
    </source>
</evidence>
<dbReference type="AlphaFoldDB" id="A0AAP2D9L2"/>
<keyword evidence="2" id="KW-1185">Reference proteome</keyword>
<accession>A0AAP2D9L2</accession>
<dbReference type="EMBL" id="JAHESC010000022">
    <property type="protein sequence ID" value="MBT1687988.1"/>
    <property type="molecule type" value="Genomic_DNA"/>
</dbReference>
<dbReference type="Proteomes" id="UP001319180">
    <property type="component" value="Unassembled WGS sequence"/>
</dbReference>
<sequence>MKTSVRNLFLGMVLTSVVACGSDDGNDPGPGGADLGTYVGNIQVVNDPQTSLGYIQNARVTVSHNGTTGTVKVTGDPGFEREYTGTYTSQVEGYYQIDVTKQTKPVEKVAGDVVSIIDNKLTFWIDLASDEVTVRDEDPANTGTFKISGKIQMIGTNMLKE</sequence>
<evidence type="ECO:0000313" key="1">
    <source>
        <dbReference type="EMBL" id="MBT1687988.1"/>
    </source>
</evidence>
<protein>
    <submittedName>
        <fullName evidence="1">Uncharacterized protein</fullName>
    </submittedName>
</protein>
<dbReference type="PROSITE" id="PS51257">
    <property type="entry name" value="PROKAR_LIPOPROTEIN"/>
    <property type="match status" value="1"/>
</dbReference>
<organism evidence="1 2">
    <name type="scientific">Dawidia soli</name>
    <dbReference type="NCBI Taxonomy" id="2782352"/>
    <lineage>
        <taxon>Bacteria</taxon>
        <taxon>Pseudomonadati</taxon>
        <taxon>Bacteroidota</taxon>
        <taxon>Cytophagia</taxon>
        <taxon>Cytophagales</taxon>
        <taxon>Chryseotaleaceae</taxon>
        <taxon>Dawidia</taxon>
    </lineage>
</organism>
<dbReference type="RefSeq" id="WP_254091217.1">
    <property type="nucleotide sequence ID" value="NZ_JAHESC010000022.1"/>
</dbReference>
<reference evidence="1 2" key="1">
    <citation type="submission" date="2021-05" db="EMBL/GenBank/DDBJ databases">
        <title>A Polyphasic approach of four new species of the genus Ohtaekwangia: Ohtaekwangia histidinii sp. nov., Ohtaekwangia cretensis sp. nov., Ohtaekwangia indiensis sp. nov., Ohtaekwangia reichenbachii sp. nov. from diverse environment.</title>
        <authorList>
            <person name="Octaviana S."/>
        </authorList>
    </citation>
    <scope>NUCLEOTIDE SEQUENCE [LARGE SCALE GENOMIC DNA]</scope>
    <source>
        <strain evidence="1 2">PWU37</strain>
    </source>
</reference>